<dbReference type="Pfam" id="PF00069">
    <property type="entry name" value="Pkinase"/>
    <property type="match status" value="1"/>
</dbReference>
<dbReference type="FunFam" id="3.30.200.20:FF:000138">
    <property type="entry name" value="Phosphorylase b kinase gamma catalytic chain, liver/testis"/>
    <property type="match status" value="1"/>
</dbReference>
<evidence type="ECO:0000256" key="1">
    <source>
        <dbReference type="PROSITE-ProRule" id="PRU10141"/>
    </source>
</evidence>
<dbReference type="Proteomes" id="UP000710432">
    <property type="component" value="Unassembled WGS sequence"/>
</dbReference>
<dbReference type="SUPFAM" id="SSF56112">
    <property type="entry name" value="Protein kinase-like (PK-like)"/>
    <property type="match status" value="1"/>
</dbReference>
<proteinExistence type="predicted"/>
<gene>
    <name evidence="4" type="ORF">LTLLF_151430</name>
</gene>
<sequence>MRPAPRQAPAAHPPATATAPSAVGSPAAAPRQPGLMAQMATTAAGVAVGSAVGHTLGHAVTGAFSGGGSAEPARPDITYQEPQGAQVMNQQSFGPCSLEIKQFLECAQNQSDVKLCEGFNEVLRQCRIANEALEVPETYLSMTRDEALPDSHSAQTFYENYEPKEILGRGVSSVVRRCIHKPTCQEYAVKIIDITGGGSFSSKEIQELREATLKEVDILQKVSGHPNIKVCGTPIYLAPEIIQCSMDDSHPGYGKEVDMWSTGVIMYTLLAGSPPFWHRKQMLMLRMIVDGKYQFGSPEWDDYSDTVKDLVSRFLVVKPQDRCSAEEALAHPFFQQYVVEEVRHFSPRGKFKVICLTVLASVRIYYQYRRLKPITREIVIRDPYALKPLRKLIDAYAFRIYGHWVKKGQQQNRAALFENTPKAVLLSLAEEDF</sequence>
<dbReference type="GO" id="GO:0004672">
    <property type="term" value="F:protein kinase activity"/>
    <property type="evidence" value="ECO:0007669"/>
    <property type="project" value="InterPro"/>
</dbReference>
<dbReference type="PROSITE" id="PS50011">
    <property type="entry name" value="PROTEIN_KINASE_DOM"/>
    <property type="match status" value="1"/>
</dbReference>
<protein>
    <submittedName>
        <fullName evidence="4">Phosphorylase b kinase gamma catalytic chain, skeletal muscle/heart isoform</fullName>
    </submittedName>
</protein>
<evidence type="ECO:0000259" key="3">
    <source>
        <dbReference type="PROSITE" id="PS50011"/>
    </source>
</evidence>
<keyword evidence="1" id="KW-0547">Nucleotide-binding</keyword>
<comment type="caution">
    <text evidence="4">The sequence shown here is derived from an EMBL/GenBank/DDBJ whole genome shotgun (WGS) entry which is preliminary data.</text>
</comment>
<keyword evidence="1" id="KW-0067">ATP-binding</keyword>
<keyword evidence="4" id="KW-0808">Transferase</keyword>
<dbReference type="EMBL" id="JAATJU010022270">
    <property type="protein sequence ID" value="KAH0511200.1"/>
    <property type="molecule type" value="Genomic_DNA"/>
</dbReference>
<dbReference type="Gene3D" id="1.10.510.10">
    <property type="entry name" value="Transferase(Phosphotransferase) domain 1"/>
    <property type="match status" value="1"/>
</dbReference>
<dbReference type="InterPro" id="IPR000719">
    <property type="entry name" value="Prot_kinase_dom"/>
</dbReference>
<feature type="binding site" evidence="1">
    <location>
        <position position="190"/>
    </location>
    <ligand>
        <name>ATP</name>
        <dbReference type="ChEBI" id="CHEBI:30616"/>
    </ligand>
</feature>
<accession>A0A8J6GH85</accession>
<reference evidence="4" key="1">
    <citation type="submission" date="2020-03" db="EMBL/GenBank/DDBJ databases">
        <title>Studies in the Genomics of Life Span.</title>
        <authorList>
            <person name="Glass D."/>
        </authorList>
    </citation>
    <scope>NUCLEOTIDE SEQUENCE</scope>
    <source>
        <strain evidence="4">LTLLF</strain>
        <tissue evidence="4">Muscle</tissue>
    </source>
</reference>
<dbReference type="PROSITE" id="PS00107">
    <property type="entry name" value="PROTEIN_KINASE_ATP"/>
    <property type="match status" value="1"/>
</dbReference>
<dbReference type="SMART" id="SM00220">
    <property type="entry name" value="S_TKc"/>
    <property type="match status" value="1"/>
</dbReference>
<dbReference type="InterPro" id="IPR011009">
    <property type="entry name" value="Kinase-like_dom_sf"/>
</dbReference>
<dbReference type="Gene3D" id="3.30.200.20">
    <property type="entry name" value="Phosphorylase Kinase, domain 1"/>
    <property type="match status" value="1"/>
</dbReference>
<dbReference type="GO" id="GO:0005524">
    <property type="term" value="F:ATP binding"/>
    <property type="evidence" value="ECO:0007669"/>
    <property type="project" value="UniProtKB-UniRule"/>
</dbReference>
<organism evidence="4 5">
    <name type="scientific">Microtus ochrogaster</name>
    <name type="common">Prairie vole</name>
    <dbReference type="NCBI Taxonomy" id="79684"/>
    <lineage>
        <taxon>Eukaryota</taxon>
        <taxon>Metazoa</taxon>
        <taxon>Chordata</taxon>
        <taxon>Craniata</taxon>
        <taxon>Vertebrata</taxon>
        <taxon>Euteleostomi</taxon>
        <taxon>Mammalia</taxon>
        <taxon>Eutheria</taxon>
        <taxon>Euarchontoglires</taxon>
        <taxon>Glires</taxon>
        <taxon>Rodentia</taxon>
        <taxon>Myomorpha</taxon>
        <taxon>Muroidea</taxon>
        <taxon>Cricetidae</taxon>
        <taxon>Arvicolinae</taxon>
        <taxon>Microtus</taxon>
    </lineage>
</organism>
<dbReference type="AlphaFoldDB" id="A0A8J6GH85"/>
<dbReference type="PANTHER" id="PTHR24347">
    <property type="entry name" value="SERINE/THREONINE-PROTEIN KINASE"/>
    <property type="match status" value="1"/>
</dbReference>
<name>A0A8J6GH85_MICOH</name>
<evidence type="ECO:0000313" key="4">
    <source>
        <dbReference type="EMBL" id="KAH0511200.1"/>
    </source>
</evidence>
<dbReference type="InterPro" id="IPR017441">
    <property type="entry name" value="Protein_kinase_ATP_BS"/>
</dbReference>
<feature type="domain" description="Protein kinase" evidence="3">
    <location>
        <begin position="1"/>
        <end position="334"/>
    </location>
</feature>
<evidence type="ECO:0000256" key="2">
    <source>
        <dbReference type="SAM" id="MobiDB-lite"/>
    </source>
</evidence>
<evidence type="ECO:0000313" key="5">
    <source>
        <dbReference type="Proteomes" id="UP000710432"/>
    </source>
</evidence>
<feature type="region of interest" description="Disordered" evidence="2">
    <location>
        <begin position="1"/>
        <end position="30"/>
    </location>
</feature>
<keyword evidence="4" id="KW-0418">Kinase</keyword>